<dbReference type="Proteomes" id="UP001150266">
    <property type="component" value="Unassembled WGS sequence"/>
</dbReference>
<feature type="region of interest" description="Disordered" evidence="8">
    <location>
        <begin position="1"/>
        <end position="20"/>
    </location>
</feature>
<comment type="subunit">
    <text evidence="7">Component of the SMC5-SMC6 complex.</text>
</comment>
<dbReference type="Pfam" id="PF08743">
    <property type="entry name" value="Nse4_C"/>
    <property type="match status" value="1"/>
</dbReference>
<accession>A0A9W9A6S0</accession>
<comment type="caution">
    <text evidence="11">The sequence shown here is derived from an EMBL/GenBank/DDBJ whole genome shotgun (WGS) entry which is preliminary data.</text>
</comment>
<feature type="domain" description="Non-structural maintenance of chromosome element 4 C-terminal" evidence="9">
    <location>
        <begin position="222"/>
        <end position="312"/>
    </location>
</feature>
<proteinExistence type="inferred from homology"/>
<protein>
    <recommendedName>
        <fullName evidence="7">Non-structural maintenance of chromosomes element 4</fullName>
    </recommendedName>
</protein>
<dbReference type="GO" id="GO:0006281">
    <property type="term" value="P:DNA repair"/>
    <property type="evidence" value="ECO:0007669"/>
    <property type="project" value="UniProtKB-UniRule"/>
</dbReference>
<keyword evidence="3 7" id="KW-0227">DNA damage</keyword>
<evidence type="ECO:0000256" key="2">
    <source>
        <dbReference type="ARBA" id="ARBA00008997"/>
    </source>
</evidence>
<dbReference type="Pfam" id="PF15412">
    <property type="entry name" value="Nse4-Nse3_bdg"/>
    <property type="match status" value="1"/>
</dbReference>
<keyword evidence="4 7" id="KW-0233">DNA recombination</keyword>
<evidence type="ECO:0000256" key="6">
    <source>
        <dbReference type="ARBA" id="ARBA00023242"/>
    </source>
</evidence>
<dbReference type="GO" id="GO:0005634">
    <property type="term" value="C:nucleus"/>
    <property type="evidence" value="ECO:0007669"/>
    <property type="project" value="UniProtKB-SubCell"/>
</dbReference>
<dbReference type="GO" id="GO:0030915">
    <property type="term" value="C:Smc5-Smc6 complex"/>
    <property type="evidence" value="ECO:0007669"/>
    <property type="project" value="UniProtKB-UniRule"/>
</dbReference>
<dbReference type="GO" id="GO:0006310">
    <property type="term" value="P:DNA recombination"/>
    <property type="evidence" value="ECO:0007669"/>
    <property type="project" value="UniProtKB-UniRule"/>
</dbReference>
<dbReference type="InterPro" id="IPR029225">
    <property type="entry name" value="Nse4_Nse3-bd"/>
</dbReference>
<keyword evidence="12" id="KW-1185">Reference proteome</keyword>
<dbReference type="OrthoDB" id="361242at2759"/>
<comment type="similarity">
    <text evidence="2 7">Belongs to the NSE4 family.</text>
</comment>
<keyword evidence="5 7" id="KW-0234">DNA repair</keyword>
<name>A0A9W9A6S0_9AGAR</name>
<gene>
    <name evidence="11" type="ORF">J3R30DRAFT_597736</name>
</gene>
<dbReference type="InterPro" id="IPR014854">
    <property type="entry name" value="Nse4_C"/>
</dbReference>
<evidence type="ECO:0000256" key="8">
    <source>
        <dbReference type="SAM" id="MobiDB-lite"/>
    </source>
</evidence>
<evidence type="ECO:0000259" key="9">
    <source>
        <dbReference type="Pfam" id="PF08743"/>
    </source>
</evidence>
<evidence type="ECO:0000259" key="10">
    <source>
        <dbReference type="Pfam" id="PF15412"/>
    </source>
</evidence>
<evidence type="ECO:0000256" key="1">
    <source>
        <dbReference type="ARBA" id="ARBA00004123"/>
    </source>
</evidence>
<evidence type="ECO:0000313" key="12">
    <source>
        <dbReference type="Proteomes" id="UP001150266"/>
    </source>
</evidence>
<dbReference type="AlphaFoldDB" id="A0A9W9A6S0"/>
<organism evidence="11 12">
    <name type="scientific">Lentinula aciculospora</name>
    <dbReference type="NCBI Taxonomy" id="153920"/>
    <lineage>
        <taxon>Eukaryota</taxon>
        <taxon>Fungi</taxon>
        <taxon>Dikarya</taxon>
        <taxon>Basidiomycota</taxon>
        <taxon>Agaricomycotina</taxon>
        <taxon>Agaricomycetes</taxon>
        <taxon>Agaricomycetidae</taxon>
        <taxon>Agaricales</taxon>
        <taxon>Marasmiineae</taxon>
        <taxon>Omphalotaceae</taxon>
        <taxon>Lentinula</taxon>
    </lineage>
</organism>
<reference evidence="11" key="1">
    <citation type="submission" date="2022-08" db="EMBL/GenBank/DDBJ databases">
        <title>A Global Phylogenomic Analysis of the Shiitake Genus Lentinula.</title>
        <authorList>
            <consortium name="DOE Joint Genome Institute"/>
            <person name="Sierra-Patev S."/>
            <person name="Min B."/>
            <person name="Naranjo-Ortiz M."/>
            <person name="Looney B."/>
            <person name="Konkel Z."/>
            <person name="Slot J.C."/>
            <person name="Sakamoto Y."/>
            <person name="Steenwyk J.L."/>
            <person name="Rokas A."/>
            <person name="Carro J."/>
            <person name="Camarero S."/>
            <person name="Ferreira P."/>
            <person name="Molpeceres G."/>
            <person name="Ruiz-Duenas F.J."/>
            <person name="Serrano A."/>
            <person name="Henrissat B."/>
            <person name="Drula E."/>
            <person name="Hughes K.W."/>
            <person name="Mata J.L."/>
            <person name="Ishikawa N.K."/>
            <person name="Vargas-Isla R."/>
            <person name="Ushijima S."/>
            <person name="Smith C.A."/>
            <person name="Ahrendt S."/>
            <person name="Andreopoulos W."/>
            <person name="He G."/>
            <person name="Labutti K."/>
            <person name="Lipzen A."/>
            <person name="Ng V."/>
            <person name="Riley R."/>
            <person name="Sandor L."/>
            <person name="Barry K."/>
            <person name="Martinez A.T."/>
            <person name="Xiao Y."/>
            <person name="Gibbons J.G."/>
            <person name="Terashima K."/>
            <person name="Grigoriev I.V."/>
            <person name="Hibbett D.S."/>
        </authorList>
    </citation>
    <scope>NUCLEOTIDE SEQUENCE</scope>
    <source>
        <strain evidence="11">JLM2183</strain>
    </source>
</reference>
<dbReference type="PANTHER" id="PTHR16140:SF0">
    <property type="entry name" value="NON-STRUCTURAL MAINTENANCE OF CHROMOSOMES ELEMENT 4"/>
    <property type="match status" value="1"/>
</dbReference>
<evidence type="ECO:0000256" key="4">
    <source>
        <dbReference type="ARBA" id="ARBA00023172"/>
    </source>
</evidence>
<dbReference type="InterPro" id="IPR027786">
    <property type="entry name" value="Nse4/EID"/>
</dbReference>
<sequence>MSGAEISGSDESTLIYNPDQDPEIKRELRRKYRAAQQQLQALDHKGKQCASELSDVLETADILFEQVRDTPEAVLDSDIVLEISSRSAHLVRQLKSSTGIFDFDDYLSKLVSFMGGHKLEPESVEHSSDEEEDSELLEPFMWERIGKPALKKIRRVPVVGFMLGPISLEQARKRTKSIRLEKNKADERRPQEITEEDLQGTINETTRNVITIYAILEDIGPTNLFHLIINTTSFSQSVENLFYLSFLIREEKAGLDFAEDGEPLVYVPDEDSEQPQTRTYVEQPKTRQTVFELDMAIWKRAIEVFEISETLIPHRELSQMRMGGKWYG</sequence>
<feature type="domain" description="Nse4/EID protein Nse3/MAGE-binding" evidence="10">
    <location>
        <begin position="76"/>
        <end position="132"/>
    </location>
</feature>
<evidence type="ECO:0000256" key="7">
    <source>
        <dbReference type="RuleBase" id="RU365071"/>
    </source>
</evidence>
<keyword evidence="6 7" id="KW-0539">Nucleus</keyword>
<dbReference type="PANTHER" id="PTHR16140">
    <property type="entry name" value="NON-STRUCTURAL MAINTENANCE OF CHROMOSOMES ELEMENT 4"/>
    <property type="match status" value="1"/>
</dbReference>
<evidence type="ECO:0000256" key="3">
    <source>
        <dbReference type="ARBA" id="ARBA00022763"/>
    </source>
</evidence>
<comment type="subcellular location">
    <subcellularLocation>
        <location evidence="1 7">Nucleus</location>
    </subcellularLocation>
</comment>
<dbReference type="EMBL" id="JAOTPV010000014">
    <property type="protein sequence ID" value="KAJ4475800.1"/>
    <property type="molecule type" value="Genomic_DNA"/>
</dbReference>
<evidence type="ECO:0000256" key="5">
    <source>
        <dbReference type="ARBA" id="ARBA00023204"/>
    </source>
</evidence>
<evidence type="ECO:0000313" key="11">
    <source>
        <dbReference type="EMBL" id="KAJ4475800.1"/>
    </source>
</evidence>
<comment type="function">
    <text evidence="7">Component of the SMC5-SMC6 complex, that promotes sister chromatid alignment after DNA damage and facilitates double-stranded DNA breaks (DSBs) repair via homologous recombination between sister chromatids.</text>
</comment>